<evidence type="ECO:0000313" key="22">
    <source>
        <dbReference type="Proteomes" id="UP000602076"/>
    </source>
</evidence>
<dbReference type="GO" id="GO:0046872">
    <property type="term" value="F:metal ion binding"/>
    <property type="evidence" value="ECO:0007669"/>
    <property type="project" value="UniProtKB-KW"/>
</dbReference>
<dbReference type="EC" id="6.3.2.17" evidence="7"/>
<keyword evidence="13" id="KW-0460">Magnesium</keyword>
<dbReference type="Proteomes" id="UP000602076">
    <property type="component" value="Unassembled WGS sequence"/>
</dbReference>
<evidence type="ECO:0000256" key="14">
    <source>
        <dbReference type="ARBA" id="ARBA00022909"/>
    </source>
</evidence>
<dbReference type="GO" id="GO:0046656">
    <property type="term" value="P:folic acid biosynthetic process"/>
    <property type="evidence" value="ECO:0007669"/>
    <property type="project" value="UniProtKB-KW"/>
</dbReference>
<dbReference type="GO" id="GO:0005524">
    <property type="term" value="F:ATP binding"/>
    <property type="evidence" value="ECO:0007669"/>
    <property type="project" value="UniProtKB-KW"/>
</dbReference>
<dbReference type="InterPro" id="IPR036565">
    <property type="entry name" value="Mur-like_cat_sf"/>
</dbReference>
<dbReference type="PANTHER" id="PTHR11136">
    <property type="entry name" value="FOLYLPOLYGLUTAMATE SYNTHASE-RELATED"/>
    <property type="match status" value="1"/>
</dbReference>
<proteinExistence type="inferred from homology"/>
<evidence type="ECO:0000256" key="12">
    <source>
        <dbReference type="ARBA" id="ARBA00022840"/>
    </source>
</evidence>
<evidence type="ECO:0000259" key="20">
    <source>
        <dbReference type="Pfam" id="PF08245"/>
    </source>
</evidence>
<dbReference type="AlphaFoldDB" id="A0A927CYT0"/>
<evidence type="ECO:0000256" key="17">
    <source>
        <dbReference type="ARBA" id="ARBA00049161"/>
    </source>
</evidence>
<evidence type="ECO:0000256" key="11">
    <source>
        <dbReference type="ARBA" id="ARBA00022741"/>
    </source>
</evidence>
<evidence type="ECO:0000256" key="5">
    <source>
        <dbReference type="ARBA" id="ARBA00011245"/>
    </source>
</evidence>
<keyword evidence="9 18" id="KW-0436">Ligase</keyword>
<dbReference type="GO" id="GO:0008841">
    <property type="term" value="F:dihydrofolate synthase activity"/>
    <property type="evidence" value="ECO:0007669"/>
    <property type="project" value="UniProtKB-EC"/>
</dbReference>
<evidence type="ECO:0000256" key="3">
    <source>
        <dbReference type="ARBA" id="ARBA00005150"/>
    </source>
</evidence>
<dbReference type="Pfam" id="PF08245">
    <property type="entry name" value="Mur_ligase_M"/>
    <property type="match status" value="1"/>
</dbReference>
<evidence type="ECO:0000256" key="2">
    <source>
        <dbReference type="ARBA" id="ARBA00004799"/>
    </source>
</evidence>
<evidence type="ECO:0000256" key="15">
    <source>
        <dbReference type="ARBA" id="ARBA00030592"/>
    </source>
</evidence>
<comment type="pathway">
    <text evidence="2">Cofactor biosynthesis; tetrahydrofolate biosynthesis; 7,8-dihydrofolate from 2-amino-4-hydroxy-6-hydroxymethyl-7,8-dihydropteridine diphosphate and 4-aminobenzoate: step 2/2.</text>
</comment>
<dbReference type="EMBL" id="JACXSI010000011">
    <property type="protein sequence ID" value="MBD3107819.1"/>
    <property type="molecule type" value="Genomic_DNA"/>
</dbReference>
<comment type="caution">
    <text evidence="21">The sequence shown here is derived from an EMBL/GenBank/DDBJ whole genome shotgun (WGS) entry which is preliminary data.</text>
</comment>
<name>A0A927CYT0_9BACI</name>
<reference evidence="21" key="1">
    <citation type="submission" date="2020-09" db="EMBL/GenBank/DDBJ databases">
        <title>Bacillus faecalis sp. nov., a moderately halophilic bacterium isolated from cow faeces.</title>
        <authorList>
            <person name="Jiang L."/>
            <person name="Lee J."/>
        </authorList>
    </citation>
    <scope>NUCLEOTIDE SEQUENCE</scope>
    <source>
        <strain evidence="21">AGMB 02131</strain>
    </source>
</reference>
<evidence type="ECO:0000256" key="10">
    <source>
        <dbReference type="ARBA" id="ARBA00022723"/>
    </source>
</evidence>
<evidence type="ECO:0000256" key="1">
    <source>
        <dbReference type="ARBA" id="ARBA00001946"/>
    </source>
</evidence>
<comment type="subunit">
    <text evidence="5">Monomer.</text>
</comment>
<dbReference type="GO" id="GO:0004326">
    <property type="term" value="F:tetrahydrofolylpolyglutamate synthase activity"/>
    <property type="evidence" value="ECO:0007669"/>
    <property type="project" value="UniProtKB-EC"/>
</dbReference>
<dbReference type="NCBIfam" id="TIGR01499">
    <property type="entry name" value="folC"/>
    <property type="match status" value="1"/>
</dbReference>
<dbReference type="InterPro" id="IPR004101">
    <property type="entry name" value="Mur_ligase_C"/>
</dbReference>
<dbReference type="InterPro" id="IPR036615">
    <property type="entry name" value="Mur_ligase_C_dom_sf"/>
</dbReference>
<dbReference type="PROSITE" id="PS01011">
    <property type="entry name" value="FOLYLPOLYGLU_SYNT_1"/>
    <property type="match status" value="1"/>
</dbReference>
<comment type="catalytic activity">
    <reaction evidence="17">
        <text>7,8-dihydropteroate + L-glutamate + ATP = 7,8-dihydrofolate + ADP + phosphate + H(+)</text>
        <dbReference type="Rhea" id="RHEA:23584"/>
        <dbReference type="ChEBI" id="CHEBI:15378"/>
        <dbReference type="ChEBI" id="CHEBI:17839"/>
        <dbReference type="ChEBI" id="CHEBI:29985"/>
        <dbReference type="ChEBI" id="CHEBI:30616"/>
        <dbReference type="ChEBI" id="CHEBI:43474"/>
        <dbReference type="ChEBI" id="CHEBI:57451"/>
        <dbReference type="ChEBI" id="CHEBI:456216"/>
        <dbReference type="EC" id="6.3.2.12"/>
    </reaction>
</comment>
<dbReference type="EC" id="6.3.2.12" evidence="6"/>
<dbReference type="SUPFAM" id="SSF53244">
    <property type="entry name" value="MurD-like peptide ligases, peptide-binding domain"/>
    <property type="match status" value="1"/>
</dbReference>
<dbReference type="GO" id="GO:0005737">
    <property type="term" value="C:cytoplasm"/>
    <property type="evidence" value="ECO:0007669"/>
    <property type="project" value="TreeGrafter"/>
</dbReference>
<dbReference type="PROSITE" id="PS01012">
    <property type="entry name" value="FOLYLPOLYGLU_SYNT_2"/>
    <property type="match status" value="1"/>
</dbReference>
<evidence type="ECO:0000256" key="18">
    <source>
        <dbReference type="PIRNR" id="PIRNR001563"/>
    </source>
</evidence>
<keyword evidence="14" id="KW-0289">Folate biosynthesis</keyword>
<dbReference type="PIRSF" id="PIRSF001563">
    <property type="entry name" value="Folylpolyglu_synth"/>
    <property type="match status" value="1"/>
</dbReference>
<evidence type="ECO:0000259" key="19">
    <source>
        <dbReference type="Pfam" id="PF02875"/>
    </source>
</evidence>
<accession>A0A927CYT0</accession>
<feature type="domain" description="Mur ligase C-terminal" evidence="19">
    <location>
        <begin position="300"/>
        <end position="417"/>
    </location>
</feature>
<dbReference type="InterPro" id="IPR001645">
    <property type="entry name" value="Folylpolyglutamate_synth"/>
</dbReference>
<comment type="cofactor">
    <cofactor evidence="1">
        <name>Mg(2+)</name>
        <dbReference type="ChEBI" id="CHEBI:18420"/>
    </cofactor>
</comment>
<dbReference type="InterPro" id="IPR013221">
    <property type="entry name" value="Mur_ligase_cen"/>
</dbReference>
<evidence type="ECO:0000256" key="7">
    <source>
        <dbReference type="ARBA" id="ARBA00013025"/>
    </source>
</evidence>
<dbReference type="PANTHER" id="PTHR11136:SF0">
    <property type="entry name" value="DIHYDROFOLATE SYNTHETASE-RELATED"/>
    <property type="match status" value="1"/>
</dbReference>
<dbReference type="Gene3D" id="3.90.190.20">
    <property type="entry name" value="Mur ligase, C-terminal domain"/>
    <property type="match status" value="1"/>
</dbReference>
<evidence type="ECO:0000256" key="16">
    <source>
        <dbReference type="ARBA" id="ARBA00047493"/>
    </source>
</evidence>
<protein>
    <recommendedName>
        <fullName evidence="8">Dihydrofolate synthase/folylpolyglutamate synthase</fullName>
        <ecNumber evidence="6">6.3.2.12</ecNumber>
        <ecNumber evidence="7">6.3.2.17</ecNumber>
    </recommendedName>
    <alternativeName>
        <fullName evidence="15">Tetrahydrofolylpolyglutamate synthase</fullName>
    </alternativeName>
</protein>
<keyword evidence="10" id="KW-0479">Metal-binding</keyword>
<keyword evidence="12 18" id="KW-0067">ATP-binding</keyword>
<comment type="catalytic activity">
    <reaction evidence="16">
        <text>(6S)-5,6,7,8-tetrahydrofolyl-(gamma-L-Glu)(n) + L-glutamate + ATP = (6S)-5,6,7,8-tetrahydrofolyl-(gamma-L-Glu)(n+1) + ADP + phosphate + H(+)</text>
        <dbReference type="Rhea" id="RHEA:10580"/>
        <dbReference type="Rhea" id="RHEA-COMP:14738"/>
        <dbReference type="Rhea" id="RHEA-COMP:14740"/>
        <dbReference type="ChEBI" id="CHEBI:15378"/>
        <dbReference type="ChEBI" id="CHEBI:29985"/>
        <dbReference type="ChEBI" id="CHEBI:30616"/>
        <dbReference type="ChEBI" id="CHEBI:43474"/>
        <dbReference type="ChEBI" id="CHEBI:141005"/>
        <dbReference type="ChEBI" id="CHEBI:456216"/>
        <dbReference type="EC" id="6.3.2.17"/>
    </reaction>
</comment>
<dbReference type="Pfam" id="PF02875">
    <property type="entry name" value="Mur_ligase_C"/>
    <property type="match status" value="1"/>
</dbReference>
<evidence type="ECO:0000256" key="9">
    <source>
        <dbReference type="ARBA" id="ARBA00022598"/>
    </source>
</evidence>
<dbReference type="RefSeq" id="WP_190997366.1">
    <property type="nucleotide sequence ID" value="NZ_JACXSI010000011.1"/>
</dbReference>
<evidence type="ECO:0000256" key="6">
    <source>
        <dbReference type="ARBA" id="ARBA00013023"/>
    </source>
</evidence>
<dbReference type="SUPFAM" id="SSF53623">
    <property type="entry name" value="MurD-like peptide ligases, catalytic domain"/>
    <property type="match status" value="1"/>
</dbReference>
<gene>
    <name evidence="21" type="ORF">IEO70_05520</name>
</gene>
<dbReference type="Gene3D" id="3.40.1190.10">
    <property type="entry name" value="Mur-like, catalytic domain"/>
    <property type="match status" value="1"/>
</dbReference>
<organism evidence="21 22">
    <name type="scientific">Peribacillus faecalis</name>
    <dbReference type="NCBI Taxonomy" id="2772559"/>
    <lineage>
        <taxon>Bacteria</taxon>
        <taxon>Bacillati</taxon>
        <taxon>Bacillota</taxon>
        <taxon>Bacilli</taxon>
        <taxon>Bacillales</taxon>
        <taxon>Bacillaceae</taxon>
        <taxon>Peribacillus</taxon>
    </lineage>
</organism>
<evidence type="ECO:0000256" key="8">
    <source>
        <dbReference type="ARBA" id="ARBA00019357"/>
    </source>
</evidence>
<comment type="pathway">
    <text evidence="3">Cofactor biosynthesis; tetrahydrofolylpolyglutamate biosynthesis.</text>
</comment>
<feature type="domain" description="Mur ligase central" evidence="20">
    <location>
        <begin position="47"/>
        <end position="273"/>
    </location>
</feature>
<keyword evidence="11 18" id="KW-0547">Nucleotide-binding</keyword>
<evidence type="ECO:0000256" key="4">
    <source>
        <dbReference type="ARBA" id="ARBA00008276"/>
    </source>
</evidence>
<dbReference type="InterPro" id="IPR018109">
    <property type="entry name" value="Folylpolyglutamate_synth_CS"/>
</dbReference>
<dbReference type="FunFam" id="3.40.1190.10:FF:000004">
    <property type="entry name" value="Dihydrofolate synthase/folylpolyglutamate synthase"/>
    <property type="match status" value="1"/>
</dbReference>
<sequence>MITKIDDMYTYFAKREKRFGMNFGLERMHELLAHLHVSHEELPFVHIAGTNGKGSTLNYLKNIMMAQGYRVGTFTSPHIETIKERIMINDEYIEEEEFLALFRKVMQVMEEMEQEDVYPTQFEILTIIALMYFQEKKPDLVILETGLGGRLDSTNVITPLLSIITNISFDHMNILGNTIREIAGEKAGIIKDNSYVVTGVKNEEALNIIERTAKEKNSELFKLGEQFTAIAQPADQDGECFTYSFGTHHLDDMSIAMIGTHQIDNAACAVTAAILLKEKYDYSLTEEKMRIGLQKAMWKGRLEQISKDPAVIVDGSHNEEGINTLIETLQNRYADKKVIFVTAALADKDVASMIEKLEKVAHHIIFTQFTMDRALEATEFAKHCRNVPHSVFEDYKEALNESLQMADEDAVIVVTGSLYFLYYARPYLQTKII</sequence>
<evidence type="ECO:0000313" key="21">
    <source>
        <dbReference type="EMBL" id="MBD3107819.1"/>
    </source>
</evidence>
<evidence type="ECO:0000256" key="13">
    <source>
        <dbReference type="ARBA" id="ARBA00022842"/>
    </source>
</evidence>
<keyword evidence="22" id="KW-1185">Reference proteome</keyword>
<comment type="similarity">
    <text evidence="4 18">Belongs to the folylpolyglutamate synthase family.</text>
</comment>